<gene>
    <name evidence="2" type="ORF">SLS63_002745</name>
</gene>
<dbReference type="EMBL" id="JAKNSF020000007">
    <property type="protein sequence ID" value="KAK7737616.1"/>
    <property type="molecule type" value="Genomic_DNA"/>
</dbReference>
<proteinExistence type="predicted"/>
<feature type="region of interest" description="Disordered" evidence="1">
    <location>
        <begin position="626"/>
        <end position="776"/>
    </location>
</feature>
<comment type="caution">
    <text evidence="2">The sequence shown here is derived from an EMBL/GenBank/DDBJ whole genome shotgun (WGS) entry which is preliminary data.</text>
</comment>
<reference evidence="2 3" key="1">
    <citation type="submission" date="2024-02" db="EMBL/GenBank/DDBJ databases">
        <title>De novo assembly and annotation of 12 fungi associated with fruit tree decline syndrome in Ontario, Canada.</title>
        <authorList>
            <person name="Sulman M."/>
            <person name="Ellouze W."/>
            <person name="Ilyukhin E."/>
        </authorList>
    </citation>
    <scope>NUCLEOTIDE SEQUENCE [LARGE SCALE GENOMIC DNA]</scope>
    <source>
        <strain evidence="2 3">M169</strain>
    </source>
</reference>
<sequence>MARERKYVRARPERSYNFEATLAIDWGSEAVRAKLYYKMGNGQPAEKVLQHTPIIQNIPMDRREVRRQFTSHIYPFDNTSPNTPGEVVYPGNNRLPGRRSISSKLGMYAVVGISDEVARQSPELQDLRILVRRQPEIKQMIRIGIEQIMYRVLCKAHESLTLNPAPMPRALDAVALTIPAQWTIDFEEEYGELLISAWERVFDGTAPLLIFLSEGQTNAHYAFYRGSVTSIDDRQHLSHRGFFDIGRCKNAVLLIDAGGHSVNTSLVTICRDDSQLEIRPDQGAIGGTALWAWHVLERAKAAWEETNPFEAMPVDLENQISKMFYIHCPDYRDHTGAPFDIYNYGPNREDFHYRLSPEELVETFEDGHSQAFSLIEEGIIQLKALQPNCERTKIVIGGGSTQGAMWLAQMTSLCRKYALEEPVYLWQIDQIYEYVQQESRVYLAIPLNKYRYARLAAGANYALAKAKSVAQFVDRAAFGLAVKKRFRGANGWTYDWHYRASMLWARGHKWAKTITTDGTEEFKIICQPEYDNPRPKSTIEPNYKSYDLLPIPCRKKGTLQFDLEIDTDTDQLKLTIKHRGLSKLGETGRSTELGKVEFDLWVPPGSRCLQIWDCVEDIESKVTTTFAGQQDAEDTDDSEGDEAEEMDIDSGPQKKSAQSARNLRSSLRSSLRGPASRVQQAAADLDMDAVAPKEEDQDLGGNPSSAAPLLQAQAGEPQGSADDVEMGGMEDGEEAADSITVAPMPEEPPQPSRAGGQAAQRRSRRGSRVSRGIFAL</sequence>
<evidence type="ECO:0008006" key="4">
    <source>
        <dbReference type="Google" id="ProtNLM"/>
    </source>
</evidence>
<feature type="compositionally biased region" description="Acidic residues" evidence="1">
    <location>
        <begin position="631"/>
        <end position="648"/>
    </location>
</feature>
<keyword evidence="3" id="KW-1185">Reference proteome</keyword>
<protein>
    <recommendedName>
        <fullName evidence="4">Actin-like ATPase domain-containing protein</fullName>
    </recommendedName>
</protein>
<accession>A0ABR1PIU3</accession>
<name>A0ABR1PIU3_DIAER</name>
<evidence type="ECO:0000256" key="1">
    <source>
        <dbReference type="SAM" id="MobiDB-lite"/>
    </source>
</evidence>
<feature type="compositionally biased region" description="Low complexity" evidence="1">
    <location>
        <begin position="656"/>
        <end position="677"/>
    </location>
</feature>
<feature type="compositionally biased region" description="Acidic residues" evidence="1">
    <location>
        <begin position="722"/>
        <end position="736"/>
    </location>
</feature>
<dbReference type="Proteomes" id="UP001430848">
    <property type="component" value="Unassembled WGS sequence"/>
</dbReference>
<evidence type="ECO:0000313" key="3">
    <source>
        <dbReference type="Proteomes" id="UP001430848"/>
    </source>
</evidence>
<evidence type="ECO:0000313" key="2">
    <source>
        <dbReference type="EMBL" id="KAK7737616.1"/>
    </source>
</evidence>
<organism evidence="2 3">
    <name type="scientific">Diaporthe eres</name>
    <name type="common">Phomopsis oblonga</name>
    <dbReference type="NCBI Taxonomy" id="83184"/>
    <lineage>
        <taxon>Eukaryota</taxon>
        <taxon>Fungi</taxon>
        <taxon>Dikarya</taxon>
        <taxon>Ascomycota</taxon>
        <taxon>Pezizomycotina</taxon>
        <taxon>Sordariomycetes</taxon>
        <taxon>Sordariomycetidae</taxon>
        <taxon>Diaporthales</taxon>
        <taxon>Diaporthaceae</taxon>
        <taxon>Diaporthe</taxon>
        <taxon>Diaporthe eres species complex</taxon>
    </lineage>
</organism>